<name>A0A3M7SZQ5_BRAPC</name>
<organism evidence="1 2">
    <name type="scientific">Brachionus plicatilis</name>
    <name type="common">Marine rotifer</name>
    <name type="synonym">Brachionus muelleri</name>
    <dbReference type="NCBI Taxonomy" id="10195"/>
    <lineage>
        <taxon>Eukaryota</taxon>
        <taxon>Metazoa</taxon>
        <taxon>Spiralia</taxon>
        <taxon>Gnathifera</taxon>
        <taxon>Rotifera</taxon>
        <taxon>Eurotatoria</taxon>
        <taxon>Monogononta</taxon>
        <taxon>Pseudotrocha</taxon>
        <taxon>Ploima</taxon>
        <taxon>Brachionidae</taxon>
        <taxon>Brachionus</taxon>
    </lineage>
</organism>
<evidence type="ECO:0000313" key="2">
    <source>
        <dbReference type="Proteomes" id="UP000276133"/>
    </source>
</evidence>
<dbReference type="Proteomes" id="UP000276133">
    <property type="component" value="Unassembled WGS sequence"/>
</dbReference>
<gene>
    <name evidence="1" type="ORF">BpHYR1_035071</name>
</gene>
<reference evidence="1 2" key="1">
    <citation type="journal article" date="2018" name="Sci. Rep.">
        <title>Genomic signatures of local adaptation to the degree of environmental predictability in rotifers.</title>
        <authorList>
            <person name="Franch-Gras L."/>
            <person name="Hahn C."/>
            <person name="Garcia-Roger E.M."/>
            <person name="Carmona M.J."/>
            <person name="Serra M."/>
            <person name="Gomez A."/>
        </authorList>
    </citation>
    <scope>NUCLEOTIDE SEQUENCE [LARGE SCALE GENOMIC DNA]</scope>
    <source>
        <strain evidence="1">HYR1</strain>
    </source>
</reference>
<proteinExistence type="predicted"/>
<accession>A0A3M7SZQ5</accession>
<dbReference type="AlphaFoldDB" id="A0A3M7SZQ5"/>
<dbReference type="EMBL" id="REGN01000561">
    <property type="protein sequence ID" value="RNA41070.1"/>
    <property type="molecule type" value="Genomic_DNA"/>
</dbReference>
<keyword evidence="2" id="KW-1185">Reference proteome</keyword>
<sequence>MVQVTNKLNKACAAPSCCRAFQRDSDELESTKINESTFCGYIKIMFQNFLLCSYFIKKHFFIIFRKEKKTQLNLVWYSVNSFCNKDQKRKNHDAYSYSFTLNLITCVNFYLHNLHPIILVVACINLDSLIDKILRDSNSYSTRAQYRLKRIHKYVMPACT</sequence>
<evidence type="ECO:0000313" key="1">
    <source>
        <dbReference type="EMBL" id="RNA41070.1"/>
    </source>
</evidence>
<protein>
    <submittedName>
        <fullName evidence="1">Uncharacterized protein</fullName>
    </submittedName>
</protein>
<comment type="caution">
    <text evidence="1">The sequence shown here is derived from an EMBL/GenBank/DDBJ whole genome shotgun (WGS) entry which is preliminary data.</text>
</comment>